<keyword evidence="4" id="KW-0808">Transferase</keyword>
<evidence type="ECO:0000313" key="5">
    <source>
        <dbReference type="EMBL" id="SAL45593.1"/>
    </source>
</evidence>
<dbReference type="PRINTS" id="PR00143">
    <property type="entry name" value="CITRTSNTHASE"/>
</dbReference>
<comment type="similarity">
    <text evidence="2">Belongs to the citrate synthase family.</text>
</comment>
<dbReference type="InterPro" id="IPR002020">
    <property type="entry name" value="Citrate_synthase"/>
</dbReference>
<gene>
    <name evidence="5" type="ORF">AWB70_03555</name>
</gene>
<dbReference type="InterPro" id="IPR036969">
    <property type="entry name" value="Citrate_synthase_sf"/>
</dbReference>
<sequence length="454" mass="48068">MGFSRTTDVAATDMSEQNWNDVLTCEEALARLNIKAATLYSYVSRGLVRATPHEDGRKRLYLRRDIERLAARKRGRPPTGAVAELTLRLGDPVLHTAITQVTPHGPRYRNRLAVDLAGSGAAFESVAHLLSTGIWQSGLATWSPLDTPPDVLRFLSVYEGGVASGDIGALLGMVPFALAMQGRGTREIADGGAVQAARLMMQSMAGCVGFLGPERIFCPRAEGESIAGQILRAAGAAVTPEGLRALNVALVVLADNELAPATFSARVAASTNADVFSCVAAAIGSHIGFSTGTGTEKVETLLLCEPLSALDARVERVREYGASLFGFNHPLYPGGDPRADLMLQAAAQIAGQGDATPAAREGTRLTVAFLERMRRELDAHPGVALGLVTLARALGLPDGSATAIWIVSRTAGWVAHVMEQRTQAFLLRPRAKYETTASAETARFADETAGAARL</sequence>
<dbReference type="GO" id="GO:0036440">
    <property type="term" value="F:citrate synthase activity"/>
    <property type="evidence" value="ECO:0007669"/>
    <property type="project" value="UniProtKB-EC"/>
</dbReference>
<dbReference type="AlphaFoldDB" id="A0A158HNE1"/>
<dbReference type="Gene3D" id="1.10.580.10">
    <property type="entry name" value="Citrate Synthase, domain 1"/>
    <property type="match status" value="1"/>
</dbReference>
<dbReference type="GO" id="GO:0005975">
    <property type="term" value="P:carbohydrate metabolic process"/>
    <property type="evidence" value="ECO:0007669"/>
    <property type="project" value="TreeGrafter"/>
</dbReference>
<evidence type="ECO:0000256" key="4">
    <source>
        <dbReference type="ARBA" id="ARBA00022679"/>
    </source>
</evidence>
<dbReference type="SUPFAM" id="SSF48256">
    <property type="entry name" value="Citrate synthase"/>
    <property type="match status" value="1"/>
</dbReference>
<dbReference type="GO" id="GO:0005829">
    <property type="term" value="C:cytosol"/>
    <property type="evidence" value="ECO:0007669"/>
    <property type="project" value="TreeGrafter"/>
</dbReference>
<dbReference type="EC" id="2.3.3.16" evidence="3"/>
<dbReference type="Gene3D" id="1.10.230.10">
    <property type="entry name" value="Cytochrome P450-Terp, domain 2"/>
    <property type="match status" value="1"/>
</dbReference>
<evidence type="ECO:0000256" key="3">
    <source>
        <dbReference type="ARBA" id="ARBA00012972"/>
    </source>
</evidence>
<name>A0A158HNE1_CABCO</name>
<dbReference type="EMBL" id="FCNY02000008">
    <property type="protein sequence ID" value="SAL45593.1"/>
    <property type="molecule type" value="Genomic_DNA"/>
</dbReference>
<evidence type="ECO:0000313" key="6">
    <source>
        <dbReference type="Proteomes" id="UP000054740"/>
    </source>
</evidence>
<dbReference type="Proteomes" id="UP000054740">
    <property type="component" value="Unassembled WGS sequence"/>
</dbReference>
<dbReference type="UniPathway" id="UPA00223">
    <property type="reaction ID" value="UER00717"/>
</dbReference>
<dbReference type="PANTHER" id="PTHR11739:SF4">
    <property type="entry name" value="CITRATE SYNTHASE, PEROXISOMAL"/>
    <property type="match status" value="1"/>
</dbReference>
<comment type="pathway">
    <text evidence="1">Carbohydrate metabolism; tricarboxylic acid cycle; isocitrate from oxaloacetate: step 1/2.</text>
</comment>
<dbReference type="InterPro" id="IPR009061">
    <property type="entry name" value="DNA-bd_dom_put_sf"/>
</dbReference>
<organism evidence="5 6">
    <name type="scientific">Caballeronia cordobensis</name>
    <name type="common">Burkholderia cordobensis</name>
    <dbReference type="NCBI Taxonomy" id="1353886"/>
    <lineage>
        <taxon>Bacteria</taxon>
        <taxon>Pseudomonadati</taxon>
        <taxon>Pseudomonadota</taxon>
        <taxon>Betaproteobacteria</taxon>
        <taxon>Burkholderiales</taxon>
        <taxon>Burkholderiaceae</taxon>
        <taxon>Caballeronia</taxon>
    </lineage>
</organism>
<proteinExistence type="inferred from homology"/>
<accession>A0A158HNE1</accession>
<dbReference type="InterPro" id="IPR016143">
    <property type="entry name" value="Citrate_synth-like_sm_a-sub"/>
</dbReference>
<reference evidence="6" key="1">
    <citation type="submission" date="2016-01" db="EMBL/GenBank/DDBJ databases">
        <authorList>
            <person name="Peeters C."/>
        </authorList>
    </citation>
    <scope>NUCLEOTIDE SEQUENCE [LARGE SCALE GENOMIC DNA]</scope>
</reference>
<dbReference type="Pfam" id="PF00285">
    <property type="entry name" value="Citrate_synt"/>
    <property type="match status" value="1"/>
</dbReference>
<dbReference type="GO" id="GO:0006099">
    <property type="term" value="P:tricarboxylic acid cycle"/>
    <property type="evidence" value="ECO:0007669"/>
    <property type="project" value="UniProtKB-UniPathway"/>
</dbReference>
<evidence type="ECO:0000256" key="1">
    <source>
        <dbReference type="ARBA" id="ARBA00004751"/>
    </source>
</evidence>
<dbReference type="SUPFAM" id="SSF46955">
    <property type="entry name" value="Putative DNA-binding domain"/>
    <property type="match status" value="1"/>
</dbReference>
<protein>
    <recommendedName>
        <fullName evidence="3">citrate synthase (unknown stereospecificity)</fullName>
        <ecNumber evidence="3">2.3.3.16</ecNumber>
    </recommendedName>
</protein>
<dbReference type="InterPro" id="IPR016142">
    <property type="entry name" value="Citrate_synth-like_lrg_a-sub"/>
</dbReference>
<evidence type="ECO:0000256" key="2">
    <source>
        <dbReference type="ARBA" id="ARBA00010566"/>
    </source>
</evidence>
<dbReference type="PANTHER" id="PTHR11739">
    <property type="entry name" value="CITRATE SYNTHASE"/>
    <property type="match status" value="1"/>
</dbReference>
<keyword evidence="6" id="KW-1185">Reference proteome</keyword>